<evidence type="ECO:0000313" key="5">
    <source>
        <dbReference type="EMBL" id="TCS73271.1"/>
    </source>
</evidence>
<evidence type="ECO:0000259" key="3">
    <source>
        <dbReference type="PROSITE" id="PS50110"/>
    </source>
</evidence>
<keyword evidence="1" id="KW-0597">Phosphoprotein</keyword>
<dbReference type="InterPro" id="IPR008327">
    <property type="entry name" value="Sig_transdc_resp-reg_antiterm"/>
</dbReference>
<evidence type="ECO:0000256" key="1">
    <source>
        <dbReference type="PROSITE-ProRule" id="PRU00169"/>
    </source>
</evidence>
<dbReference type="InterPro" id="IPR001789">
    <property type="entry name" value="Sig_transdc_resp-reg_receiver"/>
</dbReference>
<dbReference type="PIRSF" id="PIRSF036382">
    <property type="entry name" value="RR_antiterm"/>
    <property type="match status" value="1"/>
</dbReference>
<feature type="domain" description="ANTAR" evidence="4">
    <location>
        <begin position="133"/>
        <end position="194"/>
    </location>
</feature>
<name>A0A4R3K085_9PROT</name>
<dbReference type="SUPFAM" id="SSF52172">
    <property type="entry name" value="CheY-like"/>
    <property type="match status" value="1"/>
</dbReference>
<evidence type="ECO:0000313" key="6">
    <source>
        <dbReference type="Proteomes" id="UP000295135"/>
    </source>
</evidence>
<accession>A0A4R3K085</accession>
<dbReference type="Gene3D" id="1.10.10.10">
    <property type="entry name" value="Winged helix-like DNA-binding domain superfamily/Winged helix DNA-binding domain"/>
    <property type="match status" value="1"/>
</dbReference>
<dbReference type="Gene3D" id="3.40.50.2300">
    <property type="match status" value="1"/>
</dbReference>
<dbReference type="GO" id="GO:0003723">
    <property type="term" value="F:RNA binding"/>
    <property type="evidence" value="ECO:0007669"/>
    <property type="project" value="InterPro"/>
</dbReference>
<organism evidence="5 6">
    <name type="scientific">Sulfuritortus calidifontis</name>
    <dbReference type="NCBI Taxonomy" id="1914471"/>
    <lineage>
        <taxon>Bacteria</taxon>
        <taxon>Pseudomonadati</taxon>
        <taxon>Pseudomonadota</taxon>
        <taxon>Betaproteobacteria</taxon>
        <taxon>Nitrosomonadales</taxon>
        <taxon>Thiobacillaceae</taxon>
        <taxon>Sulfuritortus</taxon>
    </lineage>
</organism>
<feature type="domain" description="Response regulatory" evidence="3">
    <location>
        <begin position="11"/>
        <end position="127"/>
    </location>
</feature>
<dbReference type="AlphaFoldDB" id="A0A4R3K085"/>
<feature type="coiled-coil region" evidence="2">
    <location>
        <begin position="123"/>
        <end position="157"/>
    </location>
</feature>
<dbReference type="SMART" id="SM01012">
    <property type="entry name" value="ANTAR"/>
    <property type="match status" value="1"/>
</dbReference>
<evidence type="ECO:0000259" key="4">
    <source>
        <dbReference type="PROSITE" id="PS50921"/>
    </source>
</evidence>
<dbReference type="InterPro" id="IPR011006">
    <property type="entry name" value="CheY-like_superfamily"/>
</dbReference>
<dbReference type="Pfam" id="PF03861">
    <property type="entry name" value="ANTAR"/>
    <property type="match status" value="1"/>
</dbReference>
<feature type="modified residue" description="4-aspartylphosphate" evidence="1">
    <location>
        <position position="63"/>
    </location>
</feature>
<dbReference type="PROSITE" id="PS50110">
    <property type="entry name" value="RESPONSE_REGULATORY"/>
    <property type="match status" value="1"/>
</dbReference>
<proteinExistence type="predicted"/>
<dbReference type="GO" id="GO:0000160">
    <property type="term" value="P:phosphorelay signal transduction system"/>
    <property type="evidence" value="ECO:0007669"/>
    <property type="project" value="InterPro"/>
</dbReference>
<comment type="caution">
    <text evidence="5">The sequence shown here is derived from an EMBL/GenBank/DDBJ whole genome shotgun (WGS) entry which is preliminary data.</text>
</comment>
<dbReference type="InterPro" id="IPR005561">
    <property type="entry name" value="ANTAR"/>
</dbReference>
<evidence type="ECO:0000256" key="2">
    <source>
        <dbReference type="SAM" id="Coils"/>
    </source>
</evidence>
<dbReference type="PANTHER" id="PTHR43367">
    <property type="match status" value="1"/>
</dbReference>
<gene>
    <name evidence="5" type="ORF">EDC61_10239</name>
</gene>
<dbReference type="RefSeq" id="WP_165919088.1">
    <property type="nucleotide sequence ID" value="NZ_AP018721.1"/>
</dbReference>
<dbReference type="InterPro" id="IPR036388">
    <property type="entry name" value="WH-like_DNA-bd_sf"/>
</dbReference>
<dbReference type="PROSITE" id="PS50921">
    <property type="entry name" value="ANTAR"/>
    <property type="match status" value="1"/>
</dbReference>
<reference evidence="5 6" key="1">
    <citation type="submission" date="2019-03" db="EMBL/GenBank/DDBJ databases">
        <title>Genomic Encyclopedia of Type Strains, Phase IV (KMG-IV): sequencing the most valuable type-strain genomes for metagenomic binning, comparative biology and taxonomic classification.</title>
        <authorList>
            <person name="Goeker M."/>
        </authorList>
    </citation>
    <scope>NUCLEOTIDE SEQUENCE [LARGE SCALE GENOMIC DNA]</scope>
    <source>
        <strain evidence="5 6">DSM 103923</strain>
    </source>
</reference>
<sequence>MEFANAAVALKILVVSQSRKQLNTLLDALAACPEGHHVVGRLDRAIDLPRWVDEVAPDLVIMDTDSPSRDTLEQVCLATQATPRPIVMFTQDGRREAIQSAVRAGVTCYVVDGLKPERVQPILQLAQARFEEMHSMRQELQRARQELQEHKLVERAKRLLMQQAGLDEEAAYRRLRKEAMARRLRLAELAKALLQQS</sequence>
<keyword evidence="2" id="KW-0175">Coiled coil</keyword>
<dbReference type="EMBL" id="SLZY01000002">
    <property type="protein sequence ID" value="TCS73271.1"/>
    <property type="molecule type" value="Genomic_DNA"/>
</dbReference>
<protein>
    <submittedName>
        <fullName evidence="5">Response regulator receiver and ANTAR domain protein</fullName>
    </submittedName>
</protein>
<keyword evidence="6" id="KW-1185">Reference proteome</keyword>
<dbReference type="Proteomes" id="UP000295135">
    <property type="component" value="Unassembled WGS sequence"/>
</dbReference>
<dbReference type="PANTHER" id="PTHR43367:SF1">
    <property type="entry name" value="TWO-COMPONENT RESPONSE REGULATOR-LIKE APRR6-RELATED"/>
    <property type="match status" value="1"/>
</dbReference>